<dbReference type="Proteomes" id="UP001209737">
    <property type="component" value="Unassembled WGS sequence"/>
</dbReference>
<evidence type="ECO:0000313" key="2">
    <source>
        <dbReference type="Proteomes" id="UP001209737"/>
    </source>
</evidence>
<evidence type="ECO:0000313" key="1">
    <source>
        <dbReference type="EMBL" id="MCW7463137.1"/>
    </source>
</evidence>
<dbReference type="EMBL" id="JAMQPV010000002">
    <property type="protein sequence ID" value="MCW7463137.1"/>
    <property type="molecule type" value="Genomic_DNA"/>
</dbReference>
<keyword evidence="2" id="KW-1185">Reference proteome</keyword>
<name>A0ABT3LZI6_9LEPT</name>
<accession>A0ABT3LZI6</accession>
<gene>
    <name evidence="1" type="ORF">ND812_13640</name>
</gene>
<reference evidence="1 2" key="1">
    <citation type="submission" date="2022-06" db="EMBL/GenBank/DDBJ databases">
        <title>Leptospira isolates from biofilms formed at urban environments.</title>
        <authorList>
            <person name="Ribeiro P.S."/>
            <person name="Sousa T."/>
            <person name="Carvalho N."/>
            <person name="Aburjaile F."/>
            <person name="Neves F."/>
            <person name="Oliveira D."/>
            <person name="Blanco L."/>
            <person name="Lima J."/>
            <person name="Costa F."/>
            <person name="Brenig B."/>
            <person name="Soares S."/>
            <person name="Ramos R."/>
            <person name="Goes-Neto A."/>
            <person name="Matiuzzi M."/>
            <person name="Azevedo V."/>
            <person name="Ristow P."/>
        </authorList>
    </citation>
    <scope>NUCLEOTIDE SEQUENCE [LARGE SCALE GENOMIC DNA]</scope>
    <source>
        <strain evidence="1 2">VSF25</strain>
    </source>
</reference>
<organism evidence="1 2">
    <name type="scientific">Leptospira limi</name>
    <dbReference type="NCBI Taxonomy" id="2950023"/>
    <lineage>
        <taxon>Bacteria</taxon>
        <taxon>Pseudomonadati</taxon>
        <taxon>Spirochaetota</taxon>
        <taxon>Spirochaetia</taxon>
        <taxon>Leptospirales</taxon>
        <taxon>Leptospiraceae</taxon>
        <taxon>Leptospira</taxon>
    </lineage>
</organism>
<dbReference type="RefSeq" id="WP_265375976.1">
    <property type="nucleotide sequence ID" value="NZ_JAMQPV010000002.1"/>
</dbReference>
<comment type="caution">
    <text evidence="1">The sequence shown here is derived from an EMBL/GenBank/DDBJ whole genome shotgun (WGS) entry which is preliminary data.</text>
</comment>
<evidence type="ECO:0008006" key="3">
    <source>
        <dbReference type="Google" id="ProtNLM"/>
    </source>
</evidence>
<sequence>MRKIYIVILISTLILSNCVTIPEIPNNKSTECIAYFFPIRKKLILHRENQWGATIGITYLSLIIGFAIGNDGILPLFSIPFLVYNEYHTANKIYKEYLELHCSQ</sequence>
<protein>
    <recommendedName>
        <fullName evidence="3">Lipoprotein</fullName>
    </recommendedName>
</protein>
<proteinExistence type="predicted"/>